<dbReference type="InterPro" id="IPR046350">
    <property type="entry name" value="Cystatin_sf"/>
</dbReference>
<dbReference type="OrthoDB" id="2381181at2"/>
<dbReference type="InterPro" id="IPR041401">
    <property type="entry name" value="TseB-like_dom"/>
</dbReference>
<dbReference type="Proteomes" id="UP000282028">
    <property type="component" value="Unassembled WGS sequence"/>
</dbReference>
<keyword evidence="4" id="KW-1185">Reference proteome</keyword>
<sequence>MIVRFITGVIAVLLLIAAGWAYHLTSSVIGGREDFQLQVQGWVQERTTITQIDSIDEYRGKESYAVVFGKNEAGTPVIAWLTEEKTVMDRLDLAVPKENVEEAVKRDYPQAVVTGMVPGLDGEQRFWEVTLQDHDGRFHYLHYDLYNGQILTSYVLSPV</sequence>
<proteinExistence type="predicted"/>
<dbReference type="AlphaFoldDB" id="A0A3M8CJ32"/>
<dbReference type="RefSeq" id="WP_122908544.1">
    <property type="nucleotide sequence ID" value="NZ_CBCSBE010000001.1"/>
</dbReference>
<feature type="domain" description="PepSY" evidence="1">
    <location>
        <begin position="95"/>
        <end position="152"/>
    </location>
</feature>
<evidence type="ECO:0000313" key="3">
    <source>
        <dbReference type="EMBL" id="RNB75591.1"/>
    </source>
</evidence>
<comment type="caution">
    <text evidence="3">The sequence shown here is derived from an EMBL/GenBank/DDBJ whole genome shotgun (WGS) entry which is preliminary data.</text>
</comment>
<reference evidence="3 4" key="1">
    <citation type="submission" date="2018-10" db="EMBL/GenBank/DDBJ databases">
        <title>Phylogenomics of Brevibacillus.</title>
        <authorList>
            <person name="Dunlap C."/>
        </authorList>
    </citation>
    <scope>NUCLEOTIDE SEQUENCE [LARGE SCALE GENOMIC DNA]</scope>
    <source>
        <strain evidence="3 4">JCM 12215</strain>
    </source>
</reference>
<accession>A0A3M8CJ32</accession>
<evidence type="ECO:0000313" key="4">
    <source>
        <dbReference type="Proteomes" id="UP000282028"/>
    </source>
</evidence>
<protein>
    <submittedName>
        <fullName evidence="3">Uncharacterized protein</fullName>
    </submittedName>
</protein>
<name>A0A3M8CJ32_9BACL</name>
<dbReference type="SUPFAM" id="SSF54403">
    <property type="entry name" value="Cystatin/monellin"/>
    <property type="match status" value="2"/>
</dbReference>
<dbReference type="InterPro" id="IPR025711">
    <property type="entry name" value="PepSY"/>
</dbReference>
<dbReference type="Pfam" id="PF03413">
    <property type="entry name" value="PepSY"/>
    <property type="match status" value="1"/>
</dbReference>
<dbReference type="Pfam" id="PF17881">
    <property type="entry name" value="TseB"/>
    <property type="match status" value="1"/>
</dbReference>
<feature type="domain" description="Cell wall elongation regulator TseB-like" evidence="2">
    <location>
        <begin position="43"/>
        <end position="81"/>
    </location>
</feature>
<gene>
    <name evidence="3" type="ORF">EDM52_06885</name>
</gene>
<dbReference type="Gene3D" id="3.10.450.40">
    <property type="match status" value="2"/>
</dbReference>
<dbReference type="EMBL" id="RHHR01000010">
    <property type="protein sequence ID" value="RNB75591.1"/>
    <property type="molecule type" value="Genomic_DNA"/>
</dbReference>
<organism evidence="3 4">
    <name type="scientific">Brevibacillus invocatus</name>
    <dbReference type="NCBI Taxonomy" id="173959"/>
    <lineage>
        <taxon>Bacteria</taxon>
        <taxon>Bacillati</taxon>
        <taxon>Bacillota</taxon>
        <taxon>Bacilli</taxon>
        <taxon>Bacillales</taxon>
        <taxon>Paenibacillaceae</taxon>
        <taxon>Brevibacillus</taxon>
    </lineage>
</organism>
<evidence type="ECO:0000259" key="1">
    <source>
        <dbReference type="Pfam" id="PF03413"/>
    </source>
</evidence>
<evidence type="ECO:0000259" key="2">
    <source>
        <dbReference type="Pfam" id="PF17881"/>
    </source>
</evidence>